<accession>A0ABT3TYD6</accession>
<dbReference type="InterPro" id="IPR013783">
    <property type="entry name" value="Ig-like_fold"/>
</dbReference>
<dbReference type="InterPro" id="IPR036962">
    <property type="entry name" value="Glyco_hydro_3_N_sf"/>
</dbReference>
<dbReference type="Gene3D" id="2.60.40.10">
    <property type="entry name" value="Immunoglobulins"/>
    <property type="match status" value="1"/>
</dbReference>
<dbReference type="EC" id="3.2.1.21" evidence="3"/>
<evidence type="ECO:0000256" key="1">
    <source>
        <dbReference type="ARBA" id="ARBA00000448"/>
    </source>
</evidence>
<organism evidence="9 10">
    <name type="scientific">Streptomyces beihaiensis</name>
    <dbReference type="NCBI Taxonomy" id="2984495"/>
    <lineage>
        <taxon>Bacteria</taxon>
        <taxon>Bacillati</taxon>
        <taxon>Actinomycetota</taxon>
        <taxon>Actinomycetes</taxon>
        <taxon>Kitasatosporales</taxon>
        <taxon>Streptomycetaceae</taxon>
        <taxon>Streptomyces</taxon>
    </lineage>
</organism>
<dbReference type="RefSeq" id="WP_266601860.1">
    <property type="nucleotide sequence ID" value="NZ_JAPHNL010000255.1"/>
</dbReference>
<comment type="catalytic activity">
    <reaction evidence="1">
        <text>Hydrolysis of terminal, non-reducing beta-D-glucosyl residues with release of beta-D-glucose.</text>
        <dbReference type="EC" id="3.2.1.21"/>
    </reaction>
</comment>
<dbReference type="SMART" id="SM01217">
    <property type="entry name" value="Fn3_like"/>
    <property type="match status" value="1"/>
</dbReference>
<dbReference type="InterPro" id="IPR001764">
    <property type="entry name" value="Glyco_hydro_3_N"/>
</dbReference>
<keyword evidence="5 7" id="KW-0378">Hydrolase</keyword>
<evidence type="ECO:0000259" key="8">
    <source>
        <dbReference type="SMART" id="SM01217"/>
    </source>
</evidence>
<dbReference type="PANTHER" id="PTHR30620">
    <property type="entry name" value="PERIPLASMIC BETA-GLUCOSIDASE-RELATED"/>
    <property type="match status" value="1"/>
</dbReference>
<dbReference type="Pfam" id="PF01915">
    <property type="entry name" value="Glyco_hydro_3_C"/>
    <property type="match status" value="1"/>
</dbReference>
<dbReference type="PRINTS" id="PR00133">
    <property type="entry name" value="GLHYDRLASE3"/>
</dbReference>
<dbReference type="Gene3D" id="3.20.20.300">
    <property type="entry name" value="Glycoside hydrolase, family 3, N-terminal domain"/>
    <property type="match status" value="1"/>
</dbReference>
<evidence type="ECO:0000256" key="5">
    <source>
        <dbReference type="ARBA" id="ARBA00022801"/>
    </source>
</evidence>
<evidence type="ECO:0000313" key="10">
    <source>
        <dbReference type="Proteomes" id="UP001163064"/>
    </source>
</evidence>
<proteinExistence type="inferred from homology"/>
<dbReference type="PANTHER" id="PTHR30620:SF16">
    <property type="entry name" value="LYSOSOMAL BETA GLUCOSIDASE"/>
    <property type="match status" value="1"/>
</dbReference>
<dbReference type="InterPro" id="IPR006311">
    <property type="entry name" value="TAT_signal"/>
</dbReference>
<comment type="similarity">
    <text evidence="2 7">Belongs to the glycosyl hydrolase 3 family.</text>
</comment>
<dbReference type="InterPro" id="IPR036881">
    <property type="entry name" value="Glyco_hydro_3_C_sf"/>
</dbReference>
<evidence type="ECO:0000256" key="4">
    <source>
        <dbReference type="ARBA" id="ARBA00022729"/>
    </source>
</evidence>
<dbReference type="InterPro" id="IPR002772">
    <property type="entry name" value="Glyco_hydro_3_C"/>
</dbReference>
<dbReference type="InterPro" id="IPR026891">
    <property type="entry name" value="Fn3-like"/>
</dbReference>
<dbReference type="SUPFAM" id="SSF51445">
    <property type="entry name" value="(Trans)glycosidases"/>
    <property type="match status" value="1"/>
</dbReference>
<dbReference type="Proteomes" id="UP001163064">
    <property type="component" value="Unassembled WGS sequence"/>
</dbReference>
<sequence>MPELPRRTLLSAIGLTAAAGAATTRHATAASAARGASVRPSADADGKVRALLARMTLEEKLGQLQQLPWSWDLNPGSGSTRDVEDAARAGRLGSVLSVFGAKTTNELQRIAVEESRLGIPLLFGLDVIHGFWTNFPIPLAQASSFDPRVARTDAETSAREARSNGVHWAFAPMMDVTREPRWGRVAEGSGEDPYLTSRFAAAKIEGYQGSGYADKRTLAACAKHFVAYGGAEGGRDYNTVDVSESRLRNLHLPPFKAAVEAGAATVMASFNTISGVPAHANAHTLTGILKKEWGFDGFVVSDYAGVRELIAHGFAEDGADAARLALNAGVDMEMTSTELRTHGRKLLRAGRIDRRRVDDAVRRVLRLKHALGLFDDPYVDEDKAIDGPTARSRAAARTAAARSMVLLKNDDGLLPLKRSVGSIAVVGPFGDSGDLLGTWAVPQSARRYPSVTVLDAVREAAPGAKVTYARGVGPRGRDVTGIGAAVAAAKAADVTVAVVGEPPAMSGEAASRSDISLPGAQEELITALAATGKPFVVVLVNGRPLTIGGWLGSAPAVLEAWHPGTEAGHAVADVLFGTVNPGGKLPVSFPRTVGQIPVHYNHESTGRPYTAGNAYTSTYLDLPPTPQFPFGFGLSYTTFELGAPKLSRGSVAARALGRGDTVEVSVPVRNTGPREGDEVVQLYVRDVAASITQPVRRLRGFRRVTLRPGDATTVRLPLGKDDLGFWSNETTGEFRLEKGTFELYVGTDSTAKAELTLTVT</sequence>
<evidence type="ECO:0000256" key="7">
    <source>
        <dbReference type="RuleBase" id="RU361161"/>
    </source>
</evidence>
<keyword evidence="4" id="KW-0732">Signal</keyword>
<evidence type="ECO:0000313" key="9">
    <source>
        <dbReference type="EMBL" id="MCX3062024.1"/>
    </source>
</evidence>
<comment type="caution">
    <text evidence="9">The sequence shown here is derived from an EMBL/GenBank/DDBJ whole genome shotgun (WGS) entry which is preliminary data.</text>
</comment>
<dbReference type="PROSITE" id="PS51318">
    <property type="entry name" value="TAT"/>
    <property type="match status" value="1"/>
</dbReference>
<protein>
    <recommendedName>
        <fullName evidence="3">beta-glucosidase</fullName>
        <ecNumber evidence="3">3.2.1.21</ecNumber>
    </recommendedName>
</protein>
<dbReference type="GO" id="GO:0016787">
    <property type="term" value="F:hydrolase activity"/>
    <property type="evidence" value="ECO:0007669"/>
    <property type="project" value="UniProtKB-KW"/>
</dbReference>
<feature type="domain" description="Fibronectin type III-like" evidence="8">
    <location>
        <begin position="678"/>
        <end position="749"/>
    </location>
</feature>
<name>A0ABT3TYD6_9ACTN</name>
<dbReference type="InterPro" id="IPR019800">
    <property type="entry name" value="Glyco_hydro_3_AS"/>
</dbReference>
<gene>
    <name evidence="9" type="ORF">OFY01_20130</name>
</gene>
<dbReference type="PROSITE" id="PS00775">
    <property type="entry name" value="GLYCOSYL_HYDROL_F3"/>
    <property type="match status" value="1"/>
</dbReference>
<dbReference type="InterPro" id="IPR017853">
    <property type="entry name" value="GH"/>
</dbReference>
<keyword evidence="10" id="KW-1185">Reference proteome</keyword>
<evidence type="ECO:0000256" key="2">
    <source>
        <dbReference type="ARBA" id="ARBA00005336"/>
    </source>
</evidence>
<dbReference type="EMBL" id="JAPHNL010000255">
    <property type="protein sequence ID" value="MCX3062024.1"/>
    <property type="molecule type" value="Genomic_DNA"/>
</dbReference>
<dbReference type="SUPFAM" id="SSF52279">
    <property type="entry name" value="Beta-D-glucan exohydrolase, C-terminal domain"/>
    <property type="match status" value="1"/>
</dbReference>
<keyword evidence="6 7" id="KW-0326">Glycosidase</keyword>
<dbReference type="Pfam" id="PF14310">
    <property type="entry name" value="Fn3-like"/>
    <property type="match status" value="1"/>
</dbReference>
<dbReference type="Gene3D" id="3.40.50.1700">
    <property type="entry name" value="Glycoside hydrolase family 3 C-terminal domain"/>
    <property type="match status" value="1"/>
</dbReference>
<dbReference type="InterPro" id="IPR051915">
    <property type="entry name" value="Cellulose_Degrad_GH3"/>
</dbReference>
<evidence type="ECO:0000256" key="3">
    <source>
        <dbReference type="ARBA" id="ARBA00012744"/>
    </source>
</evidence>
<evidence type="ECO:0000256" key="6">
    <source>
        <dbReference type="ARBA" id="ARBA00023295"/>
    </source>
</evidence>
<dbReference type="Pfam" id="PF00933">
    <property type="entry name" value="Glyco_hydro_3"/>
    <property type="match status" value="1"/>
</dbReference>
<reference evidence="9" key="1">
    <citation type="submission" date="2022-10" db="EMBL/GenBank/DDBJ databases">
        <title>Streptomyces beihaiensis sp. nov., a chitin degrading actinobacterium, isolated from shrimp pond soil.</title>
        <authorList>
            <person name="Xie J."/>
            <person name="Shen N."/>
        </authorList>
    </citation>
    <scope>NUCLEOTIDE SEQUENCE</scope>
    <source>
        <strain evidence="9">GXMU-J5</strain>
    </source>
</reference>